<keyword evidence="1" id="KW-0810">Translation regulation</keyword>
<dbReference type="CDD" id="cd00552">
    <property type="entry name" value="RaiA"/>
    <property type="match status" value="1"/>
</dbReference>
<dbReference type="InterPro" id="IPR038416">
    <property type="entry name" value="Ribosom_S30AE_C_sf"/>
</dbReference>
<dbReference type="HAMAP" id="MF_00839">
    <property type="entry name" value="HPF"/>
    <property type="match status" value="1"/>
</dbReference>
<dbReference type="InterPro" id="IPR034694">
    <property type="entry name" value="HPF_long/plastid"/>
</dbReference>
<evidence type="ECO:0000256" key="2">
    <source>
        <dbReference type="SAM" id="MobiDB-lite"/>
    </source>
</evidence>
<dbReference type="GO" id="GO:0045900">
    <property type="term" value="P:negative regulation of translational elongation"/>
    <property type="evidence" value="ECO:0007669"/>
    <property type="project" value="TreeGrafter"/>
</dbReference>
<evidence type="ECO:0000256" key="1">
    <source>
        <dbReference type="ARBA" id="ARBA00022845"/>
    </source>
</evidence>
<evidence type="ECO:0000259" key="3">
    <source>
        <dbReference type="Pfam" id="PF16321"/>
    </source>
</evidence>
<dbReference type="InterPro" id="IPR036567">
    <property type="entry name" value="RHF-like"/>
</dbReference>
<name>X0SCH6_9ZZZZ</name>
<dbReference type="InterPro" id="IPR032528">
    <property type="entry name" value="Ribosom_S30AE_C"/>
</dbReference>
<dbReference type="InterPro" id="IPR003489">
    <property type="entry name" value="RHF/RaiA"/>
</dbReference>
<feature type="domain" description="Sigma 54 modulation/S30EA ribosomal protein C-terminal" evidence="3">
    <location>
        <begin position="115"/>
        <end position="170"/>
    </location>
</feature>
<comment type="caution">
    <text evidence="4">The sequence shown here is derived from an EMBL/GenBank/DDBJ whole genome shotgun (WGS) entry which is preliminary data.</text>
</comment>
<proteinExistence type="inferred from homology"/>
<feature type="region of interest" description="Disordered" evidence="2">
    <location>
        <begin position="89"/>
        <end position="110"/>
    </location>
</feature>
<dbReference type="GO" id="GO:0022627">
    <property type="term" value="C:cytosolic small ribosomal subunit"/>
    <property type="evidence" value="ECO:0007669"/>
    <property type="project" value="TreeGrafter"/>
</dbReference>
<dbReference type="GO" id="GO:0043024">
    <property type="term" value="F:ribosomal small subunit binding"/>
    <property type="evidence" value="ECO:0007669"/>
    <property type="project" value="TreeGrafter"/>
</dbReference>
<dbReference type="EMBL" id="BARS01003177">
    <property type="protein sequence ID" value="GAF78763.1"/>
    <property type="molecule type" value="Genomic_DNA"/>
</dbReference>
<reference evidence="4" key="1">
    <citation type="journal article" date="2014" name="Front. Microbiol.">
        <title>High frequency of phylogenetically diverse reductive dehalogenase-homologous genes in deep subseafloor sedimentary metagenomes.</title>
        <authorList>
            <person name="Kawai M."/>
            <person name="Futagami T."/>
            <person name="Toyoda A."/>
            <person name="Takaki Y."/>
            <person name="Nishi S."/>
            <person name="Hori S."/>
            <person name="Arai W."/>
            <person name="Tsubouchi T."/>
            <person name="Morono Y."/>
            <person name="Uchiyama I."/>
            <person name="Ito T."/>
            <person name="Fujiyama A."/>
            <person name="Inagaki F."/>
            <person name="Takami H."/>
        </authorList>
    </citation>
    <scope>NUCLEOTIDE SEQUENCE</scope>
    <source>
        <strain evidence="4">Expedition CK06-06</strain>
    </source>
</reference>
<evidence type="ECO:0000313" key="4">
    <source>
        <dbReference type="EMBL" id="GAF78763.1"/>
    </source>
</evidence>
<dbReference type="Pfam" id="PF16321">
    <property type="entry name" value="Ribosom_S30AE_C"/>
    <property type="match status" value="1"/>
</dbReference>
<gene>
    <name evidence="4" type="ORF">S01H1_06120</name>
</gene>
<accession>X0SCH6</accession>
<dbReference type="NCBIfam" id="TIGR00741">
    <property type="entry name" value="yfiA"/>
    <property type="match status" value="1"/>
</dbReference>
<dbReference type="PANTHER" id="PTHR33231">
    <property type="entry name" value="30S RIBOSOMAL PROTEIN"/>
    <property type="match status" value="1"/>
</dbReference>
<dbReference type="SUPFAM" id="SSF69754">
    <property type="entry name" value="Ribosome binding protein Y (YfiA homologue)"/>
    <property type="match status" value="1"/>
</dbReference>
<sequence>MNINFTARHTTITPEVEEYCKKRIETIEKLLGYPIEVNIVLSLEKYRNKVEVKIKIKGATINAEEETQDMLSSLSVVFDNLERRIKKGKEKLRKRKRRKDDGITGLSSTPESQELEKRVIRSGNFSLKPILVDEALMLFESSKEDAFVFRKFSSEKWAVLYRRKDGNIGLIEPE</sequence>
<dbReference type="PANTHER" id="PTHR33231:SF1">
    <property type="entry name" value="30S RIBOSOMAL PROTEIN"/>
    <property type="match status" value="1"/>
</dbReference>
<dbReference type="Pfam" id="PF02482">
    <property type="entry name" value="Ribosomal_S30AE"/>
    <property type="match status" value="1"/>
</dbReference>
<feature type="compositionally biased region" description="Basic residues" evidence="2">
    <location>
        <begin position="89"/>
        <end position="98"/>
    </location>
</feature>
<dbReference type="Gene3D" id="3.30.160.100">
    <property type="entry name" value="Ribosome hibernation promotion factor-like"/>
    <property type="match status" value="1"/>
</dbReference>
<dbReference type="Gene3D" id="3.30.505.50">
    <property type="entry name" value="Sigma 54 modulation/S30EA ribosomal protein, C-terminal domain"/>
    <property type="match status" value="1"/>
</dbReference>
<dbReference type="AlphaFoldDB" id="X0SCH6"/>
<organism evidence="4">
    <name type="scientific">marine sediment metagenome</name>
    <dbReference type="NCBI Taxonomy" id="412755"/>
    <lineage>
        <taxon>unclassified sequences</taxon>
        <taxon>metagenomes</taxon>
        <taxon>ecological metagenomes</taxon>
    </lineage>
</organism>
<dbReference type="InterPro" id="IPR050574">
    <property type="entry name" value="HPF/YfiA_ribosome-assoc"/>
</dbReference>
<protein>
    <recommendedName>
        <fullName evidence="3">Sigma 54 modulation/S30EA ribosomal protein C-terminal domain-containing protein</fullName>
    </recommendedName>
</protein>